<evidence type="ECO:0000313" key="2">
    <source>
        <dbReference type="Proteomes" id="UP000008694"/>
    </source>
</evidence>
<keyword evidence="2" id="KW-1185">Reference proteome</keyword>
<dbReference type="PANTHER" id="PTHR44489:SF18">
    <property type="entry name" value="ZINC FINGER CCCH DOMAIN-CONTAINING PROTEIN 48"/>
    <property type="match status" value="1"/>
</dbReference>
<dbReference type="EMBL" id="GL348715">
    <property type="protein sequence ID" value="EFH62186.1"/>
    <property type="molecule type" value="Genomic_DNA"/>
</dbReference>
<gene>
    <name evidence="1" type="ORF">ARALYDRAFT_899671</name>
</gene>
<accession>D7L2M6</accession>
<dbReference type="Gramene" id="scaffold_303641.1">
    <property type="protein sequence ID" value="scaffold_303641.1"/>
    <property type="gene ID" value="scaffold_303641.1"/>
</dbReference>
<dbReference type="HOGENOM" id="CLU_1588698_0_0_1"/>
<dbReference type="AlphaFoldDB" id="D7L2M6"/>
<proteinExistence type="predicted"/>
<organism evidence="2">
    <name type="scientific">Arabidopsis lyrata subsp. lyrata</name>
    <name type="common">Lyre-leaved rock-cress</name>
    <dbReference type="NCBI Taxonomy" id="81972"/>
    <lineage>
        <taxon>Eukaryota</taxon>
        <taxon>Viridiplantae</taxon>
        <taxon>Streptophyta</taxon>
        <taxon>Embryophyta</taxon>
        <taxon>Tracheophyta</taxon>
        <taxon>Spermatophyta</taxon>
        <taxon>Magnoliopsida</taxon>
        <taxon>eudicotyledons</taxon>
        <taxon>Gunneridae</taxon>
        <taxon>Pentapetalae</taxon>
        <taxon>rosids</taxon>
        <taxon>malvids</taxon>
        <taxon>Brassicales</taxon>
        <taxon>Brassicaceae</taxon>
        <taxon>Camelineae</taxon>
        <taxon>Arabidopsis</taxon>
    </lineage>
</organism>
<reference evidence="2" key="1">
    <citation type="journal article" date="2011" name="Nat. Genet.">
        <title>The Arabidopsis lyrata genome sequence and the basis of rapid genome size change.</title>
        <authorList>
            <person name="Hu T.T."/>
            <person name="Pattyn P."/>
            <person name="Bakker E.G."/>
            <person name="Cao J."/>
            <person name="Cheng J.-F."/>
            <person name="Clark R.M."/>
            <person name="Fahlgren N."/>
            <person name="Fawcett J.A."/>
            <person name="Grimwood J."/>
            <person name="Gundlach H."/>
            <person name="Haberer G."/>
            <person name="Hollister J.D."/>
            <person name="Ossowski S."/>
            <person name="Ottilar R.P."/>
            <person name="Salamov A.A."/>
            <person name="Schneeberger K."/>
            <person name="Spannagl M."/>
            <person name="Wang X."/>
            <person name="Yang L."/>
            <person name="Nasrallah M.E."/>
            <person name="Bergelson J."/>
            <person name="Carrington J.C."/>
            <person name="Gaut B.S."/>
            <person name="Schmutz J."/>
            <person name="Mayer K.F.X."/>
            <person name="Van de Peer Y."/>
            <person name="Grigoriev I.V."/>
            <person name="Nordborg M."/>
            <person name="Weigel D."/>
            <person name="Guo Y.-L."/>
        </authorList>
    </citation>
    <scope>NUCLEOTIDE SEQUENCE [LARGE SCALE GENOMIC DNA]</scope>
    <source>
        <strain evidence="2">cv. MN47</strain>
    </source>
</reference>
<dbReference type="eggNOG" id="KOG0274">
    <property type="taxonomic scope" value="Eukaryota"/>
</dbReference>
<protein>
    <submittedName>
        <fullName evidence="1">Uncharacterized protein</fullName>
    </submittedName>
</protein>
<dbReference type="PANTHER" id="PTHR44489">
    <property type="match status" value="1"/>
</dbReference>
<sequence>MLAEESHGAFDYGRCLPKNFWNNLHSFYSIPSTCTCAWSIDASCVSVSWLTLYGSTVPVYKAHGLAQATMSDCVSETFSAIRTGRGLLSGGQRQGVLSLCGVHDAEAKLVFLCASNDNSLHLYDLPSLDSVFSVRFTEKGKVLAEQEIRLIQIGPRGIFFTGDGSGLG</sequence>
<name>D7L2M6_ARALL</name>
<dbReference type="Proteomes" id="UP000008694">
    <property type="component" value="Unassembled WGS sequence"/>
</dbReference>
<dbReference type="InterPro" id="IPR044715">
    <property type="entry name" value="WDR86-like"/>
</dbReference>
<evidence type="ECO:0000313" key="1">
    <source>
        <dbReference type="EMBL" id="EFH62186.1"/>
    </source>
</evidence>
<dbReference type="STRING" id="81972.D7L2M6"/>